<keyword evidence="12" id="KW-0032">Aminotransferase</keyword>
<dbReference type="AlphaFoldDB" id="A0A4V3UZ85"/>
<evidence type="ECO:0000256" key="7">
    <source>
        <dbReference type="ARBA" id="ARBA00014472"/>
    </source>
</evidence>
<comment type="catalytic activity">
    <reaction evidence="10">
        <text>L-isoleucine + 2-oxoglutarate = (S)-3-methyl-2-oxopentanoate + L-glutamate</text>
        <dbReference type="Rhea" id="RHEA:24801"/>
        <dbReference type="ChEBI" id="CHEBI:16810"/>
        <dbReference type="ChEBI" id="CHEBI:29985"/>
        <dbReference type="ChEBI" id="CHEBI:35146"/>
        <dbReference type="ChEBI" id="CHEBI:58045"/>
        <dbReference type="EC" id="2.6.1.42"/>
    </reaction>
</comment>
<evidence type="ECO:0000313" key="13">
    <source>
        <dbReference type="Proteomes" id="UP000306113"/>
    </source>
</evidence>
<comment type="catalytic activity">
    <reaction evidence="9">
        <text>L-valine + 2-oxoglutarate = 3-methyl-2-oxobutanoate + L-glutamate</text>
        <dbReference type="Rhea" id="RHEA:24813"/>
        <dbReference type="ChEBI" id="CHEBI:11851"/>
        <dbReference type="ChEBI" id="CHEBI:16810"/>
        <dbReference type="ChEBI" id="CHEBI:29985"/>
        <dbReference type="ChEBI" id="CHEBI:57762"/>
        <dbReference type="EC" id="2.6.1.42"/>
    </reaction>
</comment>
<name>A0A4V3UZ85_9RHOB</name>
<evidence type="ECO:0000256" key="9">
    <source>
        <dbReference type="ARBA" id="ARBA00048212"/>
    </source>
</evidence>
<accession>A0A4V3UZ85</accession>
<evidence type="ECO:0000256" key="5">
    <source>
        <dbReference type="ARBA" id="ARBA00009320"/>
    </source>
</evidence>
<evidence type="ECO:0000256" key="6">
    <source>
        <dbReference type="ARBA" id="ARBA00013053"/>
    </source>
</evidence>
<keyword evidence="12" id="KW-0808">Transferase</keyword>
<evidence type="ECO:0000256" key="4">
    <source>
        <dbReference type="ARBA" id="ARBA00005072"/>
    </source>
</evidence>
<dbReference type="OrthoDB" id="9805628at2"/>
<dbReference type="PANTHER" id="PTHR42743:SF11">
    <property type="entry name" value="AMINODEOXYCHORISMATE LYASE"/>
    <property type="match status" value="1"/>
</dbReference>
<comment type="catalytic activity">
    <reaction evidence="11">
        <text>L-leucine + 2-oxoglutarate = 4-methyl-2-oxopentanoate + L-glutamate</text>
        <dbReference type="Rhea" id="RHEA:18321"/>
        <dbReference type="ChEBI" id="CHEBI:16810"/>
        <dbReference type="ChEBI" id="CHEBI:17865"/>
        <dbReference type="ChEBI" id="CHEBI:29985"/>
        <dbReference type="ChEBI" id="CHEBI:57427"/>
        <dbReference type="EC" id="2.6.1.42"/>
    </reaction>
</comment>
<comment type="pathway">
    <text evidence="3">Amino-acid biosynthesis; L-valine biosynthesis; L-valine from pyruvate: step 4/4.</text>
</comment>
<keyword evidence="8" id="KW-0100">Branched-chain amino acid biosynthesis</keyword>
<reference evidence="12 13" key="1">
    <citation type="submission" date="2019-04" db="EMBL/GenBank/DDBJ databases">
        <title>Draft genome sequence of Youngimonas vesicularis.</title>
        <authorList>
            <person name="Hameed A."/>
        </authorList>
    </citation>
    <scope>NUCLEOTIDE SEQUENCE [LARGE SCALE GENOMIC DNA]</scope>
    <source>
        <strain evidence="12 13">CC-AMW-E</strain>
    </source>
</reference>
<evidence type="ECO:0000256" key="2">
    <source>
        <dbReference type="ARBA" id="ARBA00004824"/>
    </source>
</evidence>
<dbReference type="InterPro" id="IPR036038">
    <property type="entry name" value="Aminotransferase-like"/>
</dbReference>
<dbReference type="Pfam" id="PF01063">
    <property type="entry name" value="Aminotran_4"/>
    <property type="match status" value="1"/>
</dbReference>
<dbReference type="PANTHER" id="PTHR42743">
    <property type="entry name" value="AMINO-ACID AMINOTRANSFERASE"/>
    <property type="match status" value="1"/>
</dbReference>
<evidence type="ECO:0000256" key="8">
    <source>
        <dbReference type="ARBA" id="ARBA00023304"/>
    </source>
</evidence>
<proteinExistence type="inferred from homology"/>
<comment type="function">
    <text evidence="1">Acts on leucine, isoleucine and valine.</text>
</comment>
<dbReference type="Gene3D" id="3.20.10.10">
    <property type="entry name" value="D-amino Acid Aminotransferase, subunit A, domain 2"/>
    <property type="match status" value="1"/>
</dbReference>
<evidence type="ECO:0000256" key="11">
    <source>
        <dbReference type="ARBA" id="ARBA00049229"/>
    </source>
</evidence>
<dbReference type="GO" id="GO:0004084">
    <property type="term" value="F:branched-chain-amino-acid transaminase activity"/>
    <property type="evidence" value="ECO:0007669"/>
    <property type="project" value="UniProtKB-EC"/>
</dbReference>
<comment type="pathway">
    <text evidence="2">Amino-acid biosynthesis; L-isoleucine biosynthesis; L-isoleucine from 2-oxobutanoate: step 4/4.</text>
</comment>
<dbReference type="InterPro" id="IPR001544">
    <property type="entry name" value="Aminotrans_IV"/>
</dbReference>
<gene>
    <name evidence="12" type="ORF">E7681_04655</name>
</gene>
<evidence type="ECO:0000313" key="12">
    <source>
        <dbReference type="EMBL" id="THD75749.1"/>
    </source>
</evidence>
<evidence type="ECO:0000256" key="3">
    <source>
        <dbReference type="ARBA" id="ARBA00004931"/>
    </source>
</evidence>
<keyword evidence="13" id="KW-1185">Reference proteome</keyword>
<dbReference type="GO" id="GO:0009082">
    <property type="term" value="P:branched-chain amino acid biosynthetic process"/>
    <property type="evidence" value="ECO:0007669"/>
    <property type="project" value="UniProtKB-KW"/>
</dbReference>
<comment type="similarity">
    <text evidence="5">Belongs to the class-IV pyridoxal-phosphate-dependent aminotransferase family.</text>
</comment>
<dbReference type="InterPro" id="IPR050571">
    <property type="entry name" value="Class-IV_PLP-Dep_Aminotrnsfr"/>
</dbReference>
<dbReference type="InterPro" id="IPR043131">
    <property type="entry name" value="BCAT-like_N"/>
</dbReference>
<evidence type="ECO:0000256" key="1">
    <source>
        <dbReference type="ARBA" id="ARBA00003109"/>
    </source>
</evidence>
<comment type="caution">
    <text evidence="12">The sequence shown here is derived from an EMBL/GenBank/DDBJ whole genome shotgun (WGS) entry which is preliminary data.</text>
</comment>
<keyword evidence="8" id="KW-0028">Amino-acid biosynthesis</keyword>
<evidence type="ECO:0000256" key="10">
    <source>
        <dbReference type="ARBA" id="ARBA00048798"/>
    </source>
</evidence>
<dbReference type="InterPro" id="IPR043132">
    <property type="entry name" value="BCAT-like_C"/>
</dbReference>
<dbReference type="Gene3D" id="3.30.470.10">
    <property type="match status" value="1"/>
</dbReference>
<dbReference type="RefSeq" id="WP_136338112.1">
    <property type="nucleotide sequence ID" value="NZ_SSMD01000002.1"/>
</dbReference>
<protein>
    <recommendedName>
        <fullName evidence="7">Probable branched-chain-amino-acid aminotransferase</fullName>
        <ecNumber evidence="6">2.6.1.42</ecNumber>
    </recommendedName>
</protein>
<comment type="pathway">
    <text evidence="4">Amino-acid biosynthesis; L-leucine biosynthesis; L-leucine from 3-methyl-2-oxobutanoate: step 4/4.</text>
</comment>
<sequence length="301" mass="33143">MTDFSAGAAWVKGRVVPIGEASIGVLDWGLTHSDATYDVVPVWRGGFFRLDDYLDRFMASMAAVRLDVGLDRGQIRAALIEMVAASGLRDAYVAMVALRGSPLIPGTRDPRYCANHFIGWCVPYVNIIPPARIAEGVRVYIPDDIHRIPEDCVNPRAKNYHWGDFTQGLFAAKDRDCDTTLLTDHAGNVTEGPGFNVFAIFGNRVVTPDRGVLEGLTRRTVLEICADKGYQIEVRALPLHELLEADEVFLSTSSGGVVPVAQVNDTRYGNAAPGPKGMAIRESYFDWMLRPDLRLEVVYAN</sequence>
<dbReference type="Proteomes" id="UP000306113">
    <property type="component" value="Unassembled WGS sequence"/>
</dbReference>
<dbReference type="EC" id="2.6.1.42" evidence="6"/>
<organism evidence="12 13">
    <name type="scientific">Thalassobius vesicularis</name>
    <dbReference type="NCBI Taxonomy" id="1294297"/>
    <lineage>
        <taxon>Bacteria</taxon>
        <taxon>Pseudomonadati</taxon>
        <taxon>Pseudomonadota</taxon>
        <taxon>Alphaproteobacteria</taxon>
        <taxon>Rhodobacterales</taxon>
        <taxon>Roseobacteraceae</taxon>
        <taxon>Thalassovita</taxon>
    </lineage>
</organism>
<dbReference type="EMBL" id="SSMD01000002">
    <property type="protein sequence ID" value="THD75749.1"/>
    <property type="molecule type" value="Genomic_DNA"/>
</dbReference>
<dbReference type="SUPFAM" id="SSF56752">
    <property type="entry name" value="D-aminoacid aminotransferase-like PLP-dependent enzymes"/>
    <property type="match status" value="1"/>
</dbReference>